<sequence length="276" mass="30898">MMTPICVNRTFLLRTPLLRLLCSKTQKPNVKTAAVIVIGDEILNGEVLDTNSNYVAKTLHNLGVKLEKISVIGDNIDEIANETKLFSERYDYVITTGGIGPTHDDVTFTAIAKAFNEELLPHPTLVKVCSKFYNTTDLDAPGMKLCFIPASAKLNFGDVKPGERKGYPNVSIKNVYIFPGIPQLLEKSLDMVAPKLFSSNNKFYKNKVYFNVTEQVILDVLNRLVEEFPDVMFGSYPELFNSTYKVKITIESTNEEATTKATKKLLESVPKDFLVK</sequence>
<dbReference type="InterPro" id="IPR036425">
    <property type="entry name" value="MoaB/Mog-like_dom_sf"/>
</dbReference>
<dbReference type="PANTHER" id="PTHR13939:SF0">
    <property type="entry name" value="NMN AMIDOHYDROLASE-LIKE PROTEIN YFAY"/>
    <property type="match status" value="1"/>
</dbReference>
<comment type="similarity">
    <text evidence="1">In the N-terminal section; belongs to the MoaB/Mog family.</text>
</comment>
<evidence type="ECO:0000313" key="4">
    <source>
        <dbReference type="RefSeq" id="XP_017775599.1"/>
    </source>
</evidence>
<keyword evidence="3" id="KW-1185">Reference proteome</keyword>
<dbReference type="InterPro" id="IPR050101">
    <property type="entry name" value="CinA"/>
</dbReference>
<protein>
    <submittedName>
        <fullName evidence="4">FAD synthase-like</fullName>
    </submittedName>
</protein>
<reference evidence="4" key="1">
    <citation type="submission" date="2025-08" db="UniProtKB">
        <authorList>
            <consortium name="RefSeq"/>
        </authorList>
    </citation>
    <scope>IDENTIFICATION</scope>
    <source>
        <tissue evidence="4">Whole Larva</tissue>
    </source>
</reference>
<evidence type="ECO:0000259" key="2">
    <source>
        <dbReference type="SMART" id="SM00852"/>
    </source>
</evidence>
<proteinExistence type="inferred from homology"/>
<dbReference type="Pfam" id="PF00994">
    <property type="entry name" value="MoCF_biosynth"/>
    <property type="match status" value="1"/>
</dbReference>
<name>A0ABM1MLZ9_NICVS</name>
<dbReference type="InterPro" id="IPR056596">
    <property type="entry name" value="FLAD1_M"/>
</dbReference>
<feature type="domain" description="MoaB/Mog" evidence="2">
    <location>
        <begin position="34"/>
        <end position="199"/>
    </location>
</feature>
<dbReference type="Gene3D" id="3.40.980.10">
    <property type="entry name" value="MoaB/Mog-like domain"/>
    <property type="match status" value="1"/>
</dbReference>
<dbReference type="PANTHER" id="PTHR13939">
    <property type="entry name" value="NICOTINAMIDE-NUCLEOTIDE AMIDOHYDROLASE PNCC"/>
    <property type="match status" value="1"/>
</dbReference>
<dbReference type="Proteomes" id="UP000695000">
    <property type="component" value="Unplaced"/>
</dbReference>
<dbReference type="RefSeq" id="XP_017775599.1">
    <property type="nucleotide sequence ID" value="XM_017920110.1"/>
</dbReference>
<dbReference type="GeneID" id="108561956"/>
<dbReference type="InterPro" id="IPR001453">
    <property type="entry name" value="MoaB/Mog_dom"/>
</dbReference>
<organism evidence="3 4">
    <name type="scientific">Nicrophorus vespilloides</name>
    <name type="common">Boreal carrion beetle</name>
    <dbReference type="NCBI Taxonomy" id="110193"/>
    <lineage>
        <taxon>Eukaryota</taxon>
        <taxon>Metazoa</taxon>
        <taxon>Ecdysozoa</taxon>
        <taxon>Arthropoda</taxon>
        <taxon>Hexapoda</taxon>
        <taxon>Insecta</taxon>
        <taxon>Pterygota</taxon>
        <taxon>Neoptera</taxon>
        <taxon>Endopterygota</taxon>
        <taxon>Coleoptera</taxon>
        <taxon>Polyphaga</taxon>
        <taxon>Staphyliniformia</taxon>
        <taxon>Silphidae</taxon>
        <taxon>Nicrophorinae</taxon>
        <taxon>Nicrophorus</taxon>
    </lineage>
</organism>
<evidence type="ECO:0000256" key="1">
    <source>
        <dbReference type="ARBA" id="ARBA00007589"/>
    </source>
</evidence>
<gene>
    <name evidence="4" type="primary">LOC108561956</name>
</gene>
<dbReference type="CDD" id="cd00885">
    <property type="entry name" value="cinA"/>
    <property type="match status" value="1"/>
</dbReference>
<dbReference type="Pfam" id="PF24102">
    <property type="entry name" value="FLAD1_M"/>
    <property type="match status" value="1"/>
</dbReference>
<accession>A0ABM1MLZ9</accession>
<dbReference type="SMART" id="SM00852">
    <property type="entry name" value="MoCF_biosynth"/>
    <property type="match status" value="1"/>
</dbReference>
<dbReference type="SUPFAM" id="SSF53218">
    <property type="entry name" value="Molybdenum cofactor biosynthesis proteins"/>
    <property type="match status" value="1"/>
</dbReference>
<evidence type="ECO:0000313" key="3">
    <source>
        <dbReference type="Proteomes" id="UP000695000"/>
    </source>
</evidence>